<dbReference type="NCBIfam" id="TIGR02227">
    <property type="entry name" value="sigpep_I_bact"/>
    <property type="match status" value="1"/>
</dbReference>
<name>A0A1F4V4Y9_UNCKA</name>
<evidence type="ECO:0000313" key="9">
    <source>
        <dbReference type="Proteomes" id="UP000176853"/>
    </source>
</evidence>
<comment type="caution">
    <text evidence="8">The sequence shown here is derived from an EMBL/GenBank/DDBJ whole genome shotgun (WGS) entry which is preliminary data.</text>
</comment>
<dbReference type="PROSITE" id="PS00761">
    <property type="entry name" value="SPASE_I_3"/>
    <property type="match status" value="1"/>
</dbReference>
<dbReference type="PRINTS" id="PR00727">
    <property type="entry name" value="LEADERPTASE"/>
</dbReference>
<evidence type="ECO:0000256" key="1">
    <source>
        <dbReference type="ARBA" id="ARBA00000677"/>
    </source>
</evidence>
<dbReference type="InterPro" id="IPR000223">
    <property type="entry name" value="Pept_S26A_signal_pept_1"/>
</dbReference>
<dbReference type="InterPro" id="IPR019757">
    <property type="entry name" value="Pept_S26A_signal_pept_1_Lys-AS"/>
</dbReference>
<gene>
    <name evidence="8" type="ORF">A2709_00020</name>
</gene>
<dbReference type="PANTHER" id="PTHR43390:SF1">
    <property type="entry name" value="CHLOROPLAST PROCESSING PEPTIDASE"/>
    <property type="match status" value="1"/>
</dbReference>
<evidence type="ECO:0000256" key="6">
    <source>
        <dbReference type="RuleBase" id="RU362042"/>
    </source>
</evidence>
<dbReference type="SUPFAM" id="SSF51306">
    <property type="entry name" value="LexA/Signal peptidase"/>
    <property type="match status" value="1"/>
</dbReference>
<accession>A0A1F4V4Y9</accession>
<keyword evidence="6" id="KW-1133">Transmembrane helix</keyword>
<dbReference type="Proteomes" id="UP000176853">
    <property type="component" value="Unassembled WGS sequence"/>
</dbReference>
<dbReference type="GO" id="GO:0006465">
    <property type="term" value="P:signal peptide processing"/>
    <property type="evidence" value="ECO:0007669"/>
    <property type="project" value="InterPro"/>
</dbReference>
<dbReference type="InterPro" id="IPR019533">
    <property type="entry name" value="Peptidase_S26"/>
</dbReference>
<sequence length="174" mass="19645">MDIFETFVSSIVVITVIYSTVAFPELVVGSSMEPNFYTGERILVEKLSKHFVPIHRGDVVVLHPPGDDKTDFVKRVVGIPGDVVKLVDCRVYIKDGADSYMYVEDYLRDDTCTRGGGKVRDGRSIVIDKDSYLVLGDNREKSLDSRTFGLVKQDRIIGRVVYKFWPPTQMGFVD</sequence>
<comment type="subcellular location">
    <subcellularLocation>
        <location evidence="6">Membrane</location>
        <topology evidence="6">Single-pass type II membrane protein</topology>
    </subcellularLocation>
</comment>
<evidence type="ECO:0000256" key="3">
    <source>
        <dbReference type="ARBA" id="ARBA00013208"/>
    </source>
</evidence>
<dbReference type="GO" id="GO:0009003">
    <property type="term" value="F:signal peptidase activity"/>
    <property type="evidence" value="ECO:0007669"/>
    <property type="project" value="UniProtKB-EC"/>
</dbReference>
<comment type="similarity">
    <text evidence="2 6">Belongs to the peptidase S26 family.</text>
</comment>
<keyword evidence="6" id="KW-0472">Membrane</keyword>
<dbReference type="GO" id="GO:0016020">
    <property type="term" value="C:membrane"/>
    <property type="evidence" value="ECO:0007669"/>
    <property type="project" value="UniProtKB-SubCell"/>
</dbReference>
<dbReference type="AlphaFoldDB" id="A0A1F4V4Y9"/>
<feature type="domain" description="Peptidase S26" evidence="7">
    <location>
        <begin position="3"/>
        <end position="165"/>
    </location>
</feature>
<proteinExistence type="inferred from homology"/>
<dbReference type="CDD" id="cd06530">
    <property type="entry name" value="S26_SPase_I"/>
    <property type="match status" value="1"/>
</dbReference>
<dbReference type="Pfam" id="PF10502">
    <property type="entry name" value="Peptidase_S26"/>
    <property type="match status" value="1"/>
</dbReference>
<feature type="active site" evidence="5">
    <location>
        <position position="31"/>
    </location>
</feature>
<dbReference type="PROSITE" id="PS00760">
    <property type="entry name" value="SPASE_I_2"/>
    <property type="match status" value="1"/>
</dbReference>
<feature type="transmembrane region" description="Helical" evidence="6">
    <location>
        <begin position="6"/>
        <end position="28"/>
    </location>
</feature>
<dbReference type="InterPro" id="IPR036286">
    <property type="entry name" value="LexA/Signal_pep-like_sf"/>
</dbReference>
<feature type="active site" evidence="5">
    <location>
        <position position="74"/>
    </location>
</feature>
<keyword evidence="6" id="KW-0812">Transmembrane</keyword>
<keyword evidence="4 6" id="KW-0378">Hydrolase</keyword>
<organism evidence="8 9">
    <name type="scientific">candidate division WWE3 bacterium RIFCSPHIGHO2_01_FULL_43_9</name>
    <dbReference type="NCBI Taxonomy" id="1802618"/>
    <lineage>
        <taxon>Bacteria</taxon>
        <taxon>Katanobacteria</taxon>
    </lineage>
</organism>
<evidence type="ECO:0000259" key="7">
    <source>
        <dbReference type="Pfam" id="PF10502"/>
    </source>
</evidence>
<comment type="catalytic activity">
    <reaction evidence="1 6">
        <text>Cleavage of hydrophobic, N-terminal signal or leader sequences from secreted and periplasmic proteins.</text>
        <dbReference type="EC" id="3.4.21.89"/>
    </reaction>
</comment>
<evidence type="ECO:0000256" key="4">
    <source>
        <dbReference type="ARBA" id="ARBA00022801"/>
    </source>
</evidence>
<evidence type="ECO:0000313" key="8">
    <source>
        <dbReference type="EMBL" id="OGC52272.1"/>
    </source>
</evidence>
<dbReference type="EMBL" id="MEVB01000024">
    <property type="protein sequence ID" value="OGC52272.1"/>
    <property type="molecule type" value="Genomic_DNA"/>
</dbReference>
<dbReference type="InterPro" id="IPR019758">
    <property type="entry name" value="Pept_S26A_signal_pept_1_CS"/>
</dbReference>
<dbReference type="GO" id="GO:0004252">
    <property type="term" value="F:serine-type endopeptidase activity"/>
    <property type="evidence" value="ECO:0007669"/>
    <property type="project" value="InterPro"/>
</dbReference>
<dbReference type="EC" id="3.4.21.89" evidence="3 6"/>
<keyword evidence="6" id="KW-0645">Protease</keyword>
<dbReference type="Gene3D" id="2.10.109.10">
    <property type="entry name" value="Umud Fragment, subunit A"/>
    <property type="match status" value="1"/>
</dbReference>
<evidence type="ECO:0000256" key="2">
    <source>
        <dbReference type="ARBA" id="ARBA00009370"/>
    </source>
</evidence>
<dbReference type="PANTHER" id="PTHR43390">
    <property type="entry name" value="SIGNAL PEPTIDASE I"/>
    <property type="match status" value="1"/>
</dbReference>
<evidence type="ECO:0000256" key="5">
    <source>
        <dbReference type="PIRSR" id="PIRSR600223-1"/>
    </source>
</evidence>
<reference evidence="8 9" key="1">
    <citation type="journal article" date="2016" name="Nat. Commun.">
        <title>Thousands of microbial genomes shed light on interconnected biogeochemical processes in an aquifer system.</title>
        <authorList>
            <person name="Anantharaman K."/>
            <person name="Brown C.T."/>
            <person name="Hug L.A."/>
            <person name="Sharon I."/>
            <person name="Castelle C.J."/>
            <person name="Probst A.J."/>
            <person name="Thomas B.C."/>
            <person name="Singh A."/>
            <person name="Wilkins M.J."/>
            <person name="Karaoz U."/>
            <person name="Brodie E.L."/>
            <person name="Williams K.H."/>
            <person name="Hubbard S.S."/>
            <person name="Banfield J.F."/>
        </authorList>
    </citation>
    <scope>NUCLEOTIDE SEQUENCE [LARGE SCALE GENOMIC DNA]</scope>
</reference>
<protein>
    <recommendedName>
        <fullName evidence="3 6">Signal peptidase I</fullName>
        <ecNumber evidence="3 6">3.4.21.89</ecNumber>
    </recommendedName>
</protein>